<evidence type="ECO:0000256" key="1">
    <source>
        <dbReference type="ARBA" id="ARBA00008059"/>
    </source>
</evidence>
<evidence type="ECO:0000259" key="4">
    <source>
        <dbReference type="SMART" id="SM00382"/>
    </source>
</evidence>
<dbReference type="PIRSF" id="PIRSF003073">
    <property type="entry name" value="DNAC_TnpB_IstB"/>
    <property type="match status" value="1"/>
</dbReference>
<dbReference type="PANTHER" id="PTHR30050:SF4">
    <property type="entry name" value="ATP-BINDING PROTEIN RV3427C IN INSERTION SEQUENCE-RELATED"/>
    <property type="match status" value="1"/>
</dbReference>
<dbReference type="InterPro" id="IPR002611">
    <property type="entry name" value="IstB_ATP-bd"/>
</dbReference>
<dbReference type="CDD" id="cd00009">
    <property type="entry name" value="AAA"/>
    <property type="match status" value="1"/>
</dbReference>
<dbReference type="Gene3D" id="3.40.50.300">
    <property type="entry name" value="P-loop containing nucleotide triphosphate hydrolases"/>
    <property type="match status" value="1"/>
</dbReference>
<dbReference type="SUPFAM" id="SSF52540">
    <property type="entry name" value="P-loop containing nucleoside triphosphate hydrolases"/>
    <property type="match status" value="1"/>
</dbReference>
<organism evidence="5 6">
    <name type="scientific">Pedobacter rhizosphaerae</name>
    <dbReference type="NCBI Taxonomy" id="390241"/>
    <lineage>
        <taxon>Bacteria</taxon>
        <taxon>Pseudomonadati</taxon>
        <taxon>Bacteroidota</taxon>
        <taxon>Sphingobacteriia</taxon>
        <taxon>Sphingobacteriales</taxon>
        <taxon>Sphingobacteriaceae</taxon>
        <taxon>Pedobacter</taxon>
    </lineage>
</organism>
<dbReference type="Pfam" id="PF01695">
    <property type="entry name" value="IstB_IS21"/>
    <property type="match status" value="1"/>
</dbReference>
<dbReference type="RefSeq" id="WP_090890149.1">
    <property type="nucleotide sequence ID" value="NZ_FOGG01000079.1"/>
</dbReference>
<name>A0A1H9WE24_9SPHI</name>
<dbReference type="GO" id="GO:0006260">
    <property type="term" value="P:DNA replication"/>
    <property type="evidence" value="ECO:0007669"/>
    <property type="project" value="TreeGrafter"/>
</dbReference>
<sequence length="249" mass="28648">MEVQKQEIRQLCSKFMLTGMGVKLDGIVNDAEKNGIGFMEFALKLLKSEAEHRQQKDEAKRMKAAGLPRSNDLEHYDPEKNGLRTERLAQLRELNWMDQLFNMVLMGPSGTGKTHLAAGLCRDAVKAGYKAYFRSMDEIINTLRTKDFVKSQMLEYNRLTKANMLVLDDIMLFPLEKNMAVAFFNFINHVYESTSIVVTTNKKPTEWAKMLEDEVIATALLDRLLFKCEVVNLTGESFRLQNRKTFFET</sequence>
<dbReference type="GO" id="GO:0005524">
    <property type="term" value="F:ATP binding"/>
    <property type="evidence" value="ECO:0007669"/>
    <property type="project" value="UniProtKB-KW"/>
</dbReference>
<keyword evidence="2" id="KW-0547">Nucleotide-binding</keyword>
<dbReference type="OrthoDB" id="8064373at2"/>
<dbReference type="AlphaFoldDB" id="A0A1H9WE24"/>
<dbReference type="STRING" id="390241.SAMN04488023_1791"/>
<dbReference type="InterPro" id="IPR003593">
    <property type="entry name" value="AAA+_ATPase"/>
</dbReference>
<dbReference type="InterPro" id="IPR047661">
    <property type="entry name" value="IstB"/>
</dbReference>
<dbReference type="Proteomes" id="UP000199572">
    <property type="component" value="Unassembled WGS sequence"/>
</dbReference>
<evidence type="ECO:0000256" key="2">
    <source>
        <dbReference type="ARBA" id="ARBA00022741"/>
    </source>
</evidence>
<comment type="similarity">
    <text evidence="1">Belongs to the IS21/IS1162 putative ATP-binding protein family.</text>
</comment>
<dbReference type="SMART" id="SM00382">
    <property type="entry name" value="AAA"/>
    <property type="match status" value="1"/>
</dbReference>
<gene>
    <name evidence="5" type="ORF">SAMN04488023_1791</name>
</gene>
<evidence type="ECO:0000313" key="6">
    <source>
        <dbReference type="Proteomes" id="UP000199572"/>
    </source>
</evidence>
<protein>
    <submittedName>
        <fullName evidence="5">DNA replication protein DnaC</fullName>
    </submittedName>
</protein>
<dbReference type="PANTHER" id="PTHR30050">
    <property type="entry name" value="CHROMOSOMAL REPLICATION INITIATOR PROTEIN DNAA"/>
    <property type="match status" value="1"/>
</dbReference>
<keyword evidence="6" id="KW-1185">Reference proteome</keyword>
<evidence type="ECO:0000313" key="5">
    <source>
        <dbReference type="EMBL" id="SES32074.1"/>
    </source>
</evidence>
<dbReference type="NCBIfam" id="NF038214">
    <property type="entry name" value="IS21_help_AAA"/>
    <property type="match status" value="1"/>
</dbReference>
<feature type="domain" description="AAA+ ATPase" evidence="4">
    <location>
        <begin position="99"/>
        <end position="236"/>
    </location>
</feature>
<dbReference type="InterPro" id="IPR027417">
    <property type="entry name" value="P-loop_NTPase"/>
</dbReference>
<proteinExistence type="inferred from homology"/>
<evidence type="ECO:0000256" key="3">
    <source>
        <dbReference type="ARBA" id="ARBA00022840"/>
    </source>
</evidence>
<reference evidence="5 6" key="1">
    <citation type="submission" date="2016-10" db="EMBL/GenBank/DDBJ databases">
        <authorList>
            <person name="de Groot N.N."/>
        </authorList>
    </citation>
    <scope>NUCLEOTIDE SEQUENCE [LARGE SCALE GENOMIC DNA]</scope>
    <source>
        <strain evidence="5 6">DSM 18610</strain>
    </source>
</reference>
<dbReference type="InterPro" id="IPR028350">
    <property type="entry name" value="DNAC/IstB-like"/>
</dbReference>
<keyword evidence="3" id="KW-0067">ATP-binding</keyword>
<accession>A0A1H9WE24</accession>
<dbReference type="EMBL" id="FOGG01000079">
    <property type="protein sequence ID" value="SES32074.1"/>
    <property type="molecule type" value="Genomic_DNA"/>
</dbReference>